<dbReference type="PANTHER" id="PTHR13022:SF0">
    <property type="entry name" value="EUKARYOTIC TRANSLATION INITIATION FACTOR 3 SUBUNIT K"/>
    <property type="match status" value="1"/>
</dbReference>
<comment type="function">
    <text evidence="4">Component of the eukaryotic translation initiation factor 3 (eIF-3) complex, which is involved in protein synthesis of a specialized repertoire of mRNAs and, together with other initiation factors, stimulates binding of mRNA and methionyl-tRNAi to the 40S ribosome. The eIF-3 complex specifically targets and initiates translation of a subset of mRNAs involved in cell proliferation.</text>
</comment>
<evidence type="ECO:0000256" key="2">
    <source>
        <dbReference type="ARBA" id="ARBA00022540"/>
    </source>
</evidence>
<sequence>MSRSWEDWQGVIRPKLEGINRYNPDNMETLEQYAQFQAESHHYDFEANLTLMKLYQFEPHRAVARVALQILLKALVNMPKPDFSLLKSVLPCNLHVVFCVYTPWWWLSLATGRGGGAGGETPRSPGVVQFREVWGGGEDGGVGEVTSHISNFQEQIRKYICSVLEVSYQTVSTELVREYLGGIDDAVLMELASGSGWTVSGETVHIRKQEELIKPKKILAKIDVESVSGILTAAIK</sequence>
<protein>
    <recommendedName>
        <fullName evidence="4">Eukaryotic translation initiation factor 3 subunit K</fullName>
        <shortName evidence="4">eIF3k</shortName>
    </recommendedName>
    <alternativeName>
        <fullName evidence="4">eIF-3 p25</fullName>
    </alternativeName>
</protein>
<dbReference type="SUPFAM" id="SSF48371">
    <property type="entry name" value="ARM repeat"/>
    <property type="match status" value="1"/>
</dbReference>
<keyword evidence="1 4" id="KW-0963">Cytoplasm</keyword>
<dbReference type="Pfam" id="PF10075">
    <property type="entry name" value="CSN8_PSD8_EIF3K"/>
    <property type="match status" value="1"/>
</dbReference>
<dbReference type="InterPro" id="IPR009374">
    <property type="entry name" value="eIF3k"/>
</dbReference>
<reference evidence="6" key="1">
    <citation type="submission" date="2023-03" db="EMBL/GenBank/DDBJ databases">
        <authorList>
            <person name="Steffen K."/>
            <person name="Cardenas P."/>
        </authorList>
    </citation>
    <scope>NUCLEOTIDE SEQUENCE</scope>
</reference>
<evidence type="ECO:0000256" key="1">
    <source>
        <dbReference type="ARBA" id="ARBA00022490"/>
    </source>
</evidence>
<accession>A0AA35XCW3</accession>
<dbReference type="GO" id="GO:0043022">
    <property type="term" value="F:ribosome binding"/>
    <property type="evidence" value="ECO:0007669"/>
    <property type="project" value="InterPro"/>
</dbReference>
<evidence type="ECO:0000256" key="3">
    <source>
        <dbReference type="ARBA" id="ARBA00022917"/>
    </source>
</evidence>
<keyword evidence="2 4" id="KW-0396">Initiation factor</keyword>
<dbReference type="AlphaFoldDB" id="A0AA35XCW3"/>
<proteinExistence type="inferred from homology"/>
<feature type="domain" description="CSN8/PSMD8/EIF3K" evidence="5">
    <location>
        <begin position="144"/>
        <end position="217"/>
    </location>
</feature>
<organism evidence="6 7">
    <name type="scientific">Geodia barretti</name>
    <name type="common">Barrett's horny sponge</name>
    <dbReference type="NCBI Taxonomy" id="519541"/>
    <lineage>
        <taxon>Eukaryota</taxon>
        <taxon>Metazoa</taxon>
        <taxon>Porifera</taxon>
        <taxon>Demospongiae</taxon>
        <taxon>Heteroscleromorpha</taxon>
        <taxon>Tetractinellida</taxon>
        <taxon>Astrophorina</taxon>
        <taxon>Geodiidae</taxon>
        <taxon>Geodia</taxon>
    </lineage>
</organism>
<dbReference type="GO" id="GO:0016282">
    <property type="term" value="C:eukaryotic 43S preinitiation complex"/>
    <property type="evidence" value="ECO:0007669"/>
    <property type="project" value="UniProtKB-UniRule"/>
</dbReference>
<dbReference type="InterPro" id="IPR036388">
    <property type="entry name" value="WH-like_DNA-bd_sf"/>
</dbReference>
<comment type="caution">
    <text evidence="6">The sequence shown here is derived from an EMBL/GenBank/DDBJ whole genome shotgun (WGS) entry which is preliminary data.</text>
</comment>
<dbReference type="Gene3D" id="1.10.10.10">
    <property type="entry name" value="Winged helix-like DNA-binding domain superfamily/Winged helix DNA-binding domain"/>
    <property type="match status" value="1"/>
</dbReference>
<dbReference type="InterPro" id="IPR016020">
    <property type="entry name" value="Transl_init_fac_sub12_N_euk"/>
</dbReference>
<dbReference type="GO" id="GO:0005852">
    <property type="term" value="C:eukaryotic translation initiation factor 3 complex"/>
    <property type="evidence" value="ECO:0007669"/>
    <property type="project" value="UniProtKB-UniRule"/>
</dbReference>
<evidence type="ECO:0000259" key="5">
    <source>
        <dbReference type="Pfam" id="PF10075"/>
    </source>
</evidence>
<dbReference type="InterPro" id="IPR036390">
    <property type="entry name" value="WH_DNA-bd_sf"/>
</dbReference>
<dbReference type="InterPro" id="IPR033464">
    <property type="entry name" value="CSN8_PSD8_EIF3K"/>
</dbReference>
<dbReference type="GO" id="GO:0003723">
    <property type="term" value="F:RNA binding"/>
    <property type="evidence" value="ECO:0007669"/>
    <property type="project" value="UniProtKB-UniRule"/>
</dbReference>
<gene>
    <name evidence="6" type="ORF">GBAR_LOCUS25887</name>
</gene>
<dbReference type="Gene3D" id="1.25.40.250">
    <property type="entry name" value="ARM repeat, domain 1"/>
    <property type="match status" value="1"/>
</dbReference>
<dbReference type="EMBL" id="CASHTH010003593">
    <property type="protein sequence ID" value="CAI8046810.1"/>
    <property type="molecule type" value="Genomic_DNA"/>
</dbReference>
<dbReference type="GO" id="GO:0001732">
    <property type="term" value="P:formation of cytoplasmic translation initiation complex"/>
    <property type="evidence" value="ECO:0007669"/>
    <property type="project" value="UniProtKB-UniRule"/>
</dbReference>
<keyword evidence="7" id="KW-1185">Reference proteome</keyword>
<comment type="subcellular location">
    <subcellularLocation>
        <location evidence="4">Cytoplasm</location>
    </subcellularLocation>
</comment>
<evidence type="ECO:0000256" key="4">
    <source>
        <dbReference type="HAMAP-Rule" id="MF_03010"/>
    </source>
</evidence>
<comment type="similarity">
    <text evidence="4">Belongs to the eIF-3 subunit K family.</text>
</comment>
<dbReference type="SUPFAM" id="SSF46785">
    <property type="entry name" value="Winged helix' DNA-binding domain"/>
    <property type="match status" value="1"/>
</dbReference>
<dbReference type="GO" id="GO:0006446">
    <property type="term" value="P:regulation of translational initiation"/>
    <property type="evidence" value="ECO:0007669"/>
    <property type="project" value="InterPro"/>
</dbReference>
<dbReference type="GO" id="GO:0003743">
    <property type="term" value="F:translation initiation factor activity"/>
    <property type="evidence" value="ECO:0007669"/>
    <property type="project" value="UniProtKB-UniRule"/>
</dbReference>
<dbReference type="PANTHER" id="PTHR13022">
    <property type="entry name" value="EUKARYOTIC TRANSLATION INITIATION FACTOR 3 SUBUNIT 11"/>
    <property type="match status" value="1"/>
</dbReference>
<comment type="subunit">
    <text evidence="4">Component of the eukaryotic translation initiation factor 3 (eIF-3) complex.</text>
</comment>
<dbReference type="Proteomes" id="UP001174909">
    <property type="component" value="Unassembled WGS sequence"/>
</dbReference>
<keyword evidence="3 4" id="KW-0648">Protein biosynthesis</keyword>
<evidence type="ECO:0000313" key="6">
    <source>
        <dbReference type="EMBL" id="CAI8046810.1"/>
    </source>
</evidence>
<dbReference type="HAMAP" id="MF_03010">
    <property type="entry name" value="eIF3k"/>
    <property type="match status" value="1"/>
</dbReference>
<dbReference type="GO" id="GO:0033290">
    <property type="term" value="C:eukaryotic 48S preinitiation complex"/>
    <property type="evidence" value="ECO:0007669"/>
    <property type="project" value="UniProtKB-UniRule"/>
</dbReference>
<dbReference type="InterPro" id="IPR016024">
    <property type="entry name" value="ARM-type_fold"/>
</dbReference>
<dbReference type="FunFam" id="1.10.10.10:FF:000212">
    <property type="entry name" value="Eukaryotic translation initiation factor 3 subunit K"/>
    <property type="match status" value="1"/>
</dbReference>
<evidence type="ECO:0000313" key="7">
    <source>
        <dbReference type="Proteomes" id="UP001174909"/>
    </source>
</evidence>
<name>A0AA35XCW3_GEOBA</name>